<feature type="transmembrane region" description="Helical" evidence="6">
    <location>
        <begin position="6"/>
        <end position="26"/>
    </location>
</feature>
<protein>
    <submittedName>
        <fullName evidence="8">Small-conductance mechanosensitive channel</fullName>
    </submittedName>
</protein>
<proteinExistence type="predicted"/>
<evidence type="ECO:0000313" key="8">
    <source>
        <dbReference type="EMBL" id="MBB5960302.1"/>
    </source>
</evidence>
<dbReference type="Proteomes" id="UP000547510">
    <property type="component" value="Unassembled WGS sequence"/>
</dbReference>
<dbReference type="SUPFAM" id="SSF50182">
    <property type="entry name" value="Sm-like ribonucleoproteins"/>
    <property type="match status" value="1"/>
</dbReference>
<feature type="domain" description="Mechanosensitive ion channel MscS" evidence="7">
    <location>
        <begin position="171"/>
        <end position="237"/>
    </location>
</feature>
<dbReference type="InterPro" id="IPR023408">
    <property type="entry name" value="MscS_beta-dom_sf"/>
</dbReference>
<feature type="transmembrane region" description="Helical" evidence="6">
    <location>
        <begin position="149"/>
        <end position="168"/>
    </location>
</feature>
<dbReference type="PANTHER" id="PTHR30566:SF25">
    <property type="entry name" value="INNER MEMBRANE PROTEIN"/>
    <property type="match status" value="1"/>
</dbReference>
<evidence type="ECO:0000256" key="2">
    <source>
        <dbReference type="ARBA" id="ARBA00022692"/>
    </source>
</evidence>
<comment type="subcellular location">
    <subcellularLocation>
        <location evidence="1">Membrane</location>
    </subcellularLocation>
</comment>
<sequence length="410" mass="43762">MLVTALTFTGSVLVALVVVTLVHRVVRRIGRRSALFAGLARHAHKPALVVAVLVAVQFSLSVAAQGEWRPAALHAVGIALILAGAWLLAALLVVAEDATLARIRVDVSDNRHARRVHTQITLVRRVTVVVVSVLAAAAVLMTFPGARAAGTSLLASAGVIGAIAALAAQSLLGNVFAGVQIAFSDALRLDDVVVVEEQWGRVEDITLTYVVVHLWDDRRLILPTAYFLKTPFENWTRTQSALLGTVELDLDWTVPVEDLRQELRHALESNDLWDGRVCVVQVTGAVGAFVRVRALVSATDAGRLWDLRCVAREHLVGWLRSRHPGALPQVRVQDMPKARVRPSGSNGSGGAEITASGSDNRVFGESADGEERVQAFSGPDQRVSASDRGSGGGEQRVDGFARGPDGADRG</sequence>
<keyword evidence="9" id="KW-1185">Reference proteome</keyword>
<gene>
    <name evidence="8" type="ORF">FHS29_006925</name>
</gene>
<dbReference type="GO" id="GO:0016020">
    <property type="term" value="C:membrane"/>
    <property type="evidence" value="ECO:0007669"/>
    <property type="project" value="UniProtKB-SubCell"/>
</dbReference>
<feature type="transmembrane region" description="Helical" evidence="6">
    <location>
        <begin position="122"/>
        <end position="143"/>
    </location>
</feature>
<dbReference type="Pfam" id="PF00924">
    <property type="entry name" value="MS_channel_2nd"/>
    <property type="match status" value="1"/>
</dbReference>
<accession>A0A841CPE0</accession>
<feature type="transmembrane region" description="Helical" evidence="6">
    <location>
        <begin position="71"/>
        <end position="94"/>
    </location>
</feature>
<dbReference type="Gene3D" id="1.10.287.1260">
    <property type="match status" value="1"/>
</dbReference>
<reference evidence="8 9" key="1">
    <citation type="submission" date="2020-08" db="EMBL/GenBank/DDBJ databases">
        <title>Genomic Encyclopedia of Type Strains, Phase III (KMG-III): the genomes of soil and plant-associated and newly described type strains.</title>
        <authorList>
            <person name="Whitman W."/>
        </authorList>
    </citation>
    <scope>NUCLEOTIDE SEQUENCE [LARGE SCALE GENOMIC DNA]</scope>
    <source>
        <strain evidence="8 9">CECT 8640</strain>
    </source>
</reference>
<dbReference type="RefSeq" id="WP_184698402.1">
    <property type="nucleotide sequence ID" value="NZ_JACHJN010000015.1"/>
</dbReference>
<dbReference type="PANTHER" id="PTHR30566">
    <property type="entry name" value="YNAI-RELATED MECHANOSENSITIVE ION CHANNEL"/>
    <property type="match status" value="1"/>
</dbReference>
<dbReference type="InterPro" id="IPR010920">
    <property type="entry name" value="LSM_dom_sf"/>
</dbReference>
<keyword evidence="2 6" id="KW-0812">Transmembrane</keyword>
<comment type="caution">
    <text evidence="8">The sequence shown here is derived from an EMBL/GenBank/DDBJ whole genome shotgun (WGS) entry which is preliminary data.</text>
</comment>
<dbReference type="AlphaFoldDB" id="A0A841CPE0"/>
<feature type="region of interest" description="Disordered" evidence="5">
    <location>
        <begin position="330"/>
        <end position="410"/>
    </location>
</feature>
<evidence type="ECO:0000313" key="9">
    <source>
        <dbReference type="Proteomes" id="UP000547510"/>
    </source>
</evidence>
<dbReference type="Gene3D" id="2.30.30.60">
    <property type="match status" value="1"/>
</dbReference>
<keyword evidence="3 6" id="KW-1133">Transmembrane helix</keyword>
<keyword evidence="4 6" id="KW-0472">Membrane</keyword>
<evidence type="ECO:0000256" key="6">
    <source>
        <dbReference type="SAM" id="Phobius"/>
    </source>
</evidence>
<name>A0A841CPE0_9PSEU</name>
<dbReference type="EMBL" id="JACHJN010000015">
    <property type="protein sequence ID" value="MBB5960302.1"/>
    <property type="molecule type" value="Genomic_DNA"/>
</dbReference>
<dbReference type="GO" id="GO:0055085">
    <property type="term" value="P:transmembrane transport"/>
    <property type="evidence" value="ECO:0007669"/>
    <property type="project" value="InterPro"/>
</dbReference>
<evidence type="ECO:0000256" key="5">
    <source>
        <dbReference type="SAM" id="MobiDB-lite"/>
    </source>
</evidence>
<evidence type="ECO:0000256" key="3">
    <source>
        <dbReference type="ARBA" id="ARBA00022989"/>
    </source>
</evidence>
<evidence type="ECO:0000256" key="1">
    <source>
        <dbReference type="ARBA" id="ARBA00004370"/>
    </source>
</evidence>
<evidence type="ECO:0000259" key="7">
    <source>
        <dbReference type="Pfam" id="PF00924"/>
    </source>
</evidence>
<feature type="compositionally biased region" description="Basic and acidic residues" evidence="5">
    <location>
        <begin position="395"/>
        <end position="410"/>
    </location>
</feature>
<evidence type="ECO:0000256" key="4">
    <source>
        <dbReference type="ARBA" id="ARBA00023136"/>
    </source>
</evidence>
<feature type="transmembrane region" description="Helical" evidence="6">
    <location>
        <begin position="47"/>
        <end position="65"/>
    </location>
</feature>
<organism evidence="8 9">
    <name type="scientific">Saccharothrix tamanrassetensis</name>
    <dbReference type="NCBI Taxonomy" id="1051531"/>
    <lineage>
        <taxon>Bacteria</taxon>
        <taxon>Bacillati</taxon>
        <taxon>Actinomycetota</taxon>
        <taxon>Actinomycetes</taxon>
        <taxon>Pseudonocardiales</taxon>
        <taxon>Pseudonocardiaceae</taxon>
        <taxon>Saccharothrix</taxon>
    </lineage>
</organism>
<dbReference type="InterPro" id="IPR006685">
    <property type="entry name" value="MscS_channel_2nd"/>
</dbReference>